<evidence type="ECO:0000313" key="3">
    <source>
        <dbReference type="Proteomes" id="UP000000366"/>
    </source>
</evidence>
<feature type="region of interest" description="Disordered" evidence="1">
    <location>
        <begin position="175"/>
        <end position="231"/>
    </location>
</feature>
<feature type="compositionally biased region" description="Low complexity" evidence="1">
    <location>
        <begin position="188"/>
        <end position="220"/>
    </location>
</feature>
<name>A2SJX1_METPP</name>
<proteinExistence type="predicted"/>
<gene>
    <name evidence="2" type="ordered locus">Mpe_A2907</name>
</gene>
<feature type="region of interest" description="Disordered" evidence="1">
    <location>
        <begin position="27"/>
        <end position="59"/>
    </location>
</feature>
<dbReference type="Proteomes" id="UP000000366">
    <property type="component" value="Chromosome"/>
</dbReference>
<dbReference type="AlphaFoldDB" id="A2SJX1"/>
<feature type="compositionally biased region" description="Pro residues" evidence="1">
    <location>
        <begin position="221"/>
        <end position="231"/>
    </location>
</feature>
<accession>A2SJX1</accession>
<organism evidence="2 3">
    <name type="scientific">Methylibium petroleiphilum (strain ATCC BAA-1232 / LMG 22953 / PM1)</name>
    <dbReference type="NCBI Taxonomy" id="420662"/>
    <lineage>
        <taxon>Bacteria</taxon>
        <taxon>Pseudomonadati</taxon>
        <taxon>Pseudomonadota</taxon>
        <taxon>Betaproteobacteria</taxon>
        <taxon>Burkholderiales</taxon>
        <taxon>Sphaerotilaceae</taxon>
        <taxon>Methylibium</taxon>
    </lineage>
</organism>
<keyword evidence="3" id="KW-1185">Reference proteome</keyword>
<protein>
    <submittedName>
        <fullName evidence="2">Uncharacterized protein</fullName>
    </submittedName>
</protein>
<evidence type="ECO:0000313" key="2">
    <source>
        <dbReference type="EMBL" id="ABM95860.1"/>
    </source>
</evidence>
<evidence type="ECO:0000256" key="1">
    <source>
        <dbReference type="SAM" id="MobiDB-lite"/>
    </source>
</evidence>
<dbReference type="KEGG" id="mpt:Mpe_A2907"/>
<dbReference type="STRING" id="420662.Mpe_A2907"/>
<sequence>MKPDAAPIPPEALTPIERLERSRARLRKTWVGNRRAPRRDPPRSASETRPNGADGGDDSTLDVLVSMLTRWWERHPLHQVFDVAAEVAAPAARSIVGPLAERHPLRLVALAAGAGALLMVVRPWRWLPQAALSSVLLSALWPRGGPSRWLSAGGLATLLANGDLSRLLASLAGQAPDGPISDRDGPEAPEQAPAAAPPAATATATAAANDPDPALSGDAADPPPPAAAAAR</sequence>
<dbReference type="EMBL" id="CP000555">
    <property type="protein sequence ID" value="ABM95860.1"/>
    <property type="molecule type" value="Genomic_DNA"/>
</dbReference>
<dbReference type="HOGENOM" id="CLU_1198649_0_0_4"/>
<reference evidence="2 3" key="1">
    <citation type="journal article" date="2007" name="J. Bacteriol.">
        <title>Whole-genome analysis of the methyl tert-butyl ether-degrading beta-proteobacterium Methylibium petroleiphilum PM1.</title>
        <authorList>
            <person name="Kane S.R."/>
            <person name="Chakicherla A.Y."/>
            <person name="Chain P.S.G."/>
            <person name="Schmidt R."/>
            <person name="Shin M.W."/>
            <person name="Legler T.C."/>
            <person name="Scow K.M."/>
            <person name="Larimer F.W."/>
            <person name="Lucas S.M."/>
            <person name="Richardson P.M."/>
            <person name="Hristova K.R."/>
        </authorList>
    </citation>
    <scope>NUCLEOTIDE SEQUENCE [LARGE SCALE GENOMIC DNA]</scope>
    <source>
        <strain evidence="3">ATCC BAA-1232 / LMG 22953 / PM1</strain>
    </source>
</reference>
<dbReference type="RefSeq" id="WP_011830489.1">
    <property type="nucleotide sequence ID" value="NC_008825.1"/>
</dbReference>